<evidence type="ECO:0000256" key="9">
    <source>
        <dbReference type="ARBA" id="ARBA00023077"/>
    </source>
</evidence>
<keyword evidence="7" id="KW-0408">Iron</keyword>
<dbReference type="AlphaFoldDB" id="A0A501XPB8"/>
<evidence type="ECO:0000256" key="8">
    <source>
        <dbReference type="ARBA" id="ARBA00023065"/>
    </source>
</evidence>
<comment type="caution">
    <text evidence="17">The sequence shown here is derived from an EMBL/GenBank/DDBJ whole genome shotgun (WGS) entry which is preliminary data.</text>
</comment>
<protein>
    <submittedName>
        <fullName evidence="17">Cyclic nucleotide-binding protein</fullName>
    </submittedName>
</protein>
<keyword evidence="2 12" id="KW-0813">Transport</keyword>
<dbReference type="PROSITE" id="PS52016">
    <property type="entry name" value="TONB_DEPENDENT_REC_3"/>
    <property type="match status" value="1"/>
</dbReference>
<comment type="similarity">
    <text evidence="12 13">Belongs to the TonB-dependent receptor family.</text>
</comment>
<evidence type="ECO:0000256" key="2">
    <source>
        <dbReference type="ARBA" id="ARBA00022448"/>
    </source>
</evidence>
<dbReference type="SUPFAM" id="SSF56935">
    <property type="entry name" value="Porins"/>
    <property type="match status" value="1"/>
</dbReference>
<evidence type="ECO:0000256" key="5">
    <source>
        <dbReference type="ARBA" id="ARBA00022692"/>
    </source>
</evidence>
<keyword evidence="11 12" id="KW-0998">Cell outer membrane</keyword>
<evidence type="ECO:0000256" key="4">
    <source>
        <dbReference type="ARBA" id="ARBA00022496"/>
    </source>
</evidence>
<evidence type="ECO:0000259" key="15">
    <source>
        <dbReference type="Pfam" id="PF00593"/>
    </source>
</evidence>
<name>A0A501XPB8_9SPHN</name>
<feature type="domain" description="TonB-dependent receptor plug" evidence="16">
    <location>
        <begin position="55"/>
        <end position="166"/>
    </location>
</feature>
<dbReference type="Proteomes" id="UP000319897">
    <property type="component" value="Unassembled WGS sequence"/>
</dbReference>
<keyword evidence="8" id="KW-0406">Ion transport</keyword>
<keyword evidence="10 12" id="KW-0472">Membrane</keyword>
<evidence type="ECO:0000256" key="3">
    <source>
        <dbReference type="ARBA" id="ARBA00022452"/>
    </source>
</evidence>
<feature type="signal peptide" evidence="14">
    <location>
        <begin position="1"/>
        <end position="30"/>
    </location>
</feature>
<evidence type="ECO:0000256" key="12">
    <source>
        <dbReference type="PROSITE-ProRule" id="PRU01360"/>
    </source>
</evidence>
<dbReference type="Gene3D" id="2.170.130.10">
    <property type="entry name" value="TonB-dependent receptor, plug domain"/>
    <property type="match status" value="1"/>
</dbReference>
<dbReference type="EMBL" id="VFSU01000019">
    <property type="protein sequence ID" value="TPE62285.1"/>
    <property type="molecule type" value="Genomic_DNA"/>
</dbReference>
<dbReference type="PANTHER" id="PTHR32552:SF89">
    <property type="entry name" value="CATECHOLATE SIDEROPHORE RECEPTOR FIU"/>
    <property type="match status" value="1"/>
</dbReference>
<keyword evidence="6 14" id="KW-0732">Signal</keyword>
<organism evidence="17 18">
    <name type="scientific">Sandaracinobacter neustonicus</name>
    <dbReference type="NCBI Taxonomy" id="1715348"/>
    <lineage>
        <taxon>Bacteria</taxon>
        <taxon>Pseudomonadati</taxon>
        <taxon>Pseudomonadota</taxon>
        <taxon>Alphaproteobacteria</taxon>
        <taxon>Sphingomonadales</taxon>
        <taxon>Sphingosinicellaceae</taxon>
        <taxon>Sandaracinobacter</taxon>
    </lineage>
</organism>
<gene>
    <name evidence="17" type="ORF">FJQ54_07100</name>
</gene>
<dbReference type="Pfam" id="PF07715">
    <property type="entry name" value="Plug"/>
    <property type="match status" value="1"/>
</dbReference>
<keyword evidence="5 12" id="KW-0812">Transmembrane</keyword>
<dbReference type="Pfam" id="PF00593">
    <property type="entry name" value="TonB_dep_Rec_b-barrel"/>
    <property type="match status" value="1"/>
</dbReference>
<dbReference type="Gene3D" id="2.40.170.20">
    <property type="entry name" value="TonB-dependent receptor, beta-barrel domain"/>
    <property type="match status" value="1"/>
</dbReference>
<proteinExistence type="inferred from homology"/>
<accession>A0A501XPB8</accession>
<evidence type="ECO:0000313" key="18">
    <source>
        <dbReference type="Proteomes" id="UP000319897"/>
    </source>
</evidence>
<dbReference type="InterPro" id="IPR036942">
    <property type="entry name" value="Beta-barrel_TonB_sf"/>
</dbReference>
<feature type="domain" description="TonB-dependent receptor-like beta-barrel" evidence="15">
    <location>
        <begin position="360"/>
        <end position="784"/>
    </location>
</feature>
<keyword evidence="4" id="KW-0410">Iron transport</keyword>
<evidence type="ECO:0000256" key="13">
    <source>
        <dbReference type="RuleBase" id="RU003357"/>
    </source>
</evidence>
<dbReference type="InterPro" id="IPR039426">
    <property type="entry name" value="TonB-dep_rcpt-like"/>
</dbReference>
<evidence type="ECO:0000256" key="10">
    <source>
        <dbReference type="ARBA" id="ARBA00023136"/>
    </source>
</evidence>
<sequence>MQHMSKGVSRMFRRSFVPFLLAAVAMPAFAQEAAPQSDMDTIIVTGRAAGSEMRKAEASFAITTIDQQSLKVAPPISTADLFRRVPGFWVEGSGGEGSNNVRSRGIPTDGYSSVGLHENGIPVQYDGALGYLNPDQSFRIDDTIARVEAVRGGPASIFAPNAPGGVVNFITRKGTDTPDGAGSVRYTFTDTTAHRVDAWYGREIAPNVGLFVGGFYRQGDGMRDMGFTAEKGGQIRATLNYDDGVNSATLDVRHMDDRTPFYLPVPLTFDADGGIKQVSGFDALNDTLAGSNNKLVSIKNVGGPYEFDLTEGSHTKLTVITFEAKMRIMDGVRFETRNRYRTSDILRNALFPTGNVDTIANYQASLLSQAKAGGFSTATGIRLTYADDGTAVPSNANGNGLLVQGNLLSVSVPLDEMISDNRITADIANHALAVGVSYAHSQYRFDRYMGTTLLDVRGNARRVDATAVNASGVAVGRVTDNGFLRYGSLFDNVGMNTDSVAVYGGDEWQITPQIRVDAAARYEKLSFNGLVAGKTTVNLGDPTTLADNSVTTFSGAFTNVDESFSGFGWTLGANWQFQPNMGVFARYTDTFRLPSPGEWNGNPTRTDMAKVPIKMGEVGFKYGSEMLSLFVTGFWTKFERLTLTDWYFDNASNSYKSRIAIAGSETFGVEAEAMFRPFEWGDLAVALTWQDPQYKNFKYTDSAGKVWDFSGNQLMRVPKLGLRVTPGVNLFDDRLRAEAVIEHYTKRYPDIANTQVLPAYTLVGLNLRGQVTENIALGFNVSNLFNKLGLTEGNPRAGSFISGDLGAQYFLARPDFGRVIRASATVTF</sequence>
<evidence type="ECO:0000259" key="16">
    <source>
        <dbReference type="Pfam" id="PF07715"/>
    </source>
</evidence>
<evidence type="ECO:0000313" key="17">
    <source>
        <dbReference type="EMBL" id="TPE62285.1"/>
    </source>
</evidence>
<feature type="chain" id="PRO_5021225278" evidence="14">
    <location>
        <begin position="31"/>
        <end position="828"/>
    </location>
</feature>
<dbReference type="InterPro" id="IPR012910">
    <property type="entry name" value="Plug_dom"/>
</dbReference>
<dbReference type="GO" id="GO:0015344">
    <property type="term" value="F:siderophore uptake transmembrane transporter activity"/>
    <property type="evidence" value="ECO:0007669"/>
    <property type="project" value="TreeGrafter"/>
</dbReference>
<reference evidence="17 18" key="1">
    <citation type="submission" date="2019-06" db="EMBL/GenBank/DDBJ databases">
        <authorList>
            <person name="Lee I."/>
            <person name="Jang G.I."/>
            <person name="Hwang C.Y."/>
        </authorList>
    </citation>
    <scope>NUCLEOTIDE SEQUENCE [LARGE SCALE GENOMIC DNA]</scope>
    <source>
        <strain evidence="17 18">PAMC 28131</strain>
    </source>
</reference>
<keyword evidence="9 13" id="KW-0798">TonB box</keyword>
<evidence type="ECO:0000256" key="11">
    <source>
        <dbReference type="ARBA" id="ARBA00023237"/>
    </source>
</evidence>
<dbReference type="InterPro" id="IPR037066">
    <property type="entry name" value="Plug_dom_sf"/>
</dbReference>
<keyword evidence="18" id="KW-1185">Reference proteome</keyword>
<evidence type="ECO:0000256" key="14">
    <source>
        <dbReference type="SAM" id="SignalP"/>
    </source>
</evidence>
<evidence type="ECO:0000256" key="6">
    <source>
        <dbReference type="ARBA" id="ARBA00022729"/>
    </source>
</evidence>
<dbReference type="GO" id="GO:0009279">
    <property type="term" value="C:cell outer membrane"/>
    <property type="evidence" value="ECO:0007669"/>
    <property type="project" value="UniProtKB-SubCell"/>
</dbReference>
<dbReference type="OrthoDB" id="7277632at2"/>
<dbReference type="PANTHER" id="PTHR32552">
    <property type="entry name" value="FERRICHROME IRON RECEPTOR-RELATED"/>
    <property type="match status" value="1"/>
</dbReference>
<evidence type="ECO:0000256" key="1">
    <source>
        <dbReference type="ARBA" id="ARBA00004571"/>
    </source>
</evidence>
<comment type="subcellular location">
    <subcellularLocation>
        <location evidence="1 12">Cell outer membrane</location>
        <topology evidence="1 12">Multi-pass membrane protein</topology>
    </subcellularLocation>
</comment>
<keyword evidence="3 12" id="KW-1134">Transmembrane beta strand</keyword>
<evidence type="ECO:0000256" key="7">
    <source>
        <dbReference type="ARBA" id="ARBA00023004"/>
    </source>
</evidence>
<dbReference type="InterPro" id="IPR000531">
    <property type="entry name" value="Beta-barrel_TonB"/>
</dbReference>